<sequence>MPSSNRTHNNHTTVTAKEFSHAQIHQKPHESCSWCRCMRVNATKEAVRASPSKARATVDGKIIKITSDETKKISPIVQKRPAKRAEGKLRKGPVIAFRTEGSSHYQLIRPAVPINGDCLNHIRSSVRRAGSFRYTVAIRT</sequence>
<evidence type="ECO:0000313" key="2">
    <source>
        <dbReference type="EMBL" id="PRP75447.1"/>
    </source>
</evidence>
<keyword evidence="3" id="KW-1185">Reference proteome</keyword>
<protein>
    <submittedName>
        <fullName evidence="2">Uncharacterized protein</fullName>
    </submittedName>
</protein>
<gene>
    <name evidence="2" type="ORF">PROFUN_15732</name>
</gene>
<dbReference type="InParanoid" id="A0A2P6MUS9"/>
<evidence type="ECO:0000313" key="3">
    <source>
        <dbReference type="Proteomes" id="UP000241769"/>
    </source>
</evidence>
<proteinExistence type="predicted"/>
<accession>A0A2P6MUS9</accession>
<feature type="region of interest" description="Disordered" evidence="1">
    <location>
        <begin position="1"/>
        <end position="22"/>
    </location>
</feature>
<comment type="caution">
    <text evidence="2">The sequence shown here is derived from an EMBL/GenBank/DDBJ whole genome shotgun (WGS) entry which is preliminary data.</text>
</comment>
<organism evidence="2 3">
    <name type="scientific">Planoprotostelium fungivorum</name>
    <dbReference type="NCBI Taxonomy" id="1890364"/>
    <lineage>
        <taxon>Eukaryota</taxon>
        <taxon>Amoebozoa</taxon>
        <taxon>Evosea</taxon>
        <taxon>Variosea</taxon>
        <taxon>Cavosteliida</taxon>
        <taxon>Cavosteliaceae</taxon>
        <taxon>Planoprotostelium</taxon>
    </lineage>
</organism>
<dbReference type="AlphaFoldDB" id="A0A2P6MUS9"/>
<evidence type="ECO:0000256" key="1">
    <source>
        <dbReference type="SAM" id="MobiDB-lite"/>
    </source>
</evidence>
<feature type="compositionally biased region" description="Polar residues" evidence="1">
    <location>
        <begin position="1"/>
        <end position="15"/>
    </location>
</feature>
<dbReference type="Proteomes" id="UP000241769">
    <property type="component" value="Unassembled WGS sequence"/>
</dbReference>
<dbReference type="EMBL" id="MDYQ01000384">
    <property type="protein sequence ID" value="PRP75447.1"/>
    <property type="molecule type" value="Genomic_DNA"/>
</dbReference>
<name>A0A2P6MUS9_9EUKA</name>
<reference evidence="2 3" key="1">
    <citation type="journal article" date="2018" name="Genome Biol. Evol.">
        <title>Multiple Roots of Fruiting Body Formation in Amoebozoa.</title>
        <authorList>
            <person name="Hillmann F."/>
            <person name="Forbes G."/>
            <person name="Novohradska S."/>
            <person name="Ferling I."/>
            <person name="Riege K."/>
            <person name="Groth M."/>
            <person name="Westermann M."/>
            <person name="Marz M."/>
            <person name="Spaller T."/>
            <person name="Winckler T."/>
            <person name="Schaap P."/>
            <person name="Glockner G."/>
        </authorList>
    </citation>
    <scope>NUCLEOTIDE SEQUENCE [LARGE SCALE GENOMIC DNA]</scope>
    <source>
        <strain evidence="2 3">Jena</strain>
    </source>
</reference>